<name>A0ABQ5GRD4_9ASTR</name>
<evidence type="ECO:0000313" key="3">
    <source>
        <dbReference type="EMBL" id="GJT78231.1"/>
    </source>
</evidence>
<accession>A0ABQ5GRD4</accession>
<protein>
    <submittedName>
        <fullName evidence="3">Uncharacterized protein</fullName>
    </submittedName>
</protein>
<keyword evidence="4" id="KW-1185">Reference proteome</keyword>
<reference evidence="3" key="2">
    <citation type="submission" date="2022-01" db="EMBL/GenBank/DDBJ databases">
        <authorList>
            <person name="Yamashiro T."/>
            <person name="Shiraishi A."/>
            <person name="Satake H."/>
            <person name="Nakayama K."/>
        </authorList>
    </citation>
    <scope>NUCLEOTIDE SEQUENCE</scope>
</reference>
<reference evidence="3" key="1">
    <citation type="journal article" date="2022" name="Int. J. Mol. Sci.">
        <title>Draft Genome of Tanacetum Coccineum: Genomic Comparison of Closely Related Tanacetum-Family Plants.</title>
        <authorList>
            <person name="Yamashiro T."/>
            <person name="Shiraishi A."/>
            <person name="Nakayama K."/>
            <person name="Satake H."/>
        </authorList>
    </citation>
    <scope>NUCLEOTIDE SEQUENCE</scope>
</reference>
<feature type="region of interest" description="Disordered" evidence="2">
    <location>
        <begin position="516"/>
        <end position="562"/>
    </location>
</feature>
<proteinExistence type="predicted"/>
<sequence length="596" mass="67730">MLKACFPEFDKVVKDRTTPSYITNREWHFKHTKKCFVEEIISFYEKLKTHVRGIEDNLFKEVSEYMKIFDELDKEYDQCVIDKKSLEIENKNLLIQNECLLAESVSKDICSVVLTSEIVVPMSVEPRSNCVEEHSRNLELEAEILKVKQLLVEKEKRCSFIETKYQELDHKFQKYKECFENPQVCNNSSSPELNVFFVINKLKDQLQGKDELLRKLKAQMGNMNKVSANPNLSTLEFQALETENTQLKEELTAVRIKNDSLRDENVSIKKRYQDLYKSKAESNSNVSSRAVVPEKPKVLAPGLYAMTPKYVPPQKRNNREANTPLPRKETVSLVKQTNVCVNLSTGIKSITEASKSKSKCETKTHRNFPAMSENVKRVDNPLRSLNKRNRVDSSLSVKRTGFISNSVYVYNICNECLVFGNHNMCGVKNLNSVNAKNPKVNNDATVKQVWKATGKIFASVGSKWRPTGRKFTLGDTCPLTRITKPEVVPLEKSGSVSTSEPANNVIVTPRFSKKPLTSYKRKDSKLKDTSTGSPPNAETKAVNDPVNANDLSANQRDPNKIGYPMSQILQHPQFSNAGRTDRPLVLGLRLLTAYDR</sequence>
<evidence type="ECO:0000256" key="2">
    <source>
        <dbReference type="SAM" id="MobiDB-lite"/>
    </source>
</evidence>
<gene>
    <name evidence="3" type="ORF">Tco_1044956</name>
</gene>
<dbReference type="Proteomes" id="UP001151760">
    <property type="component" value="Unassembled WGS sequence"/>
</dbReference>
<dbReference type="EMBL" id="BQNB010018783">
    <property type="protein sequence ID" value="GJT78231.1"/>
    <property type="molecule type" value="Genomic_DNA"/>
</dbReference>
<feature type="coiled-coil region" evidence="1">
    <location>
        <begin position="199"/>
        <end position="264"/>
    </location>
</feature>
<evidence type="ECO:0000313" key="4">
    <source>
        <dbReference type="Proteomes" id="UP001151760"/>
    </source>
</evidence>
<organism evidence="3 4">
    <name type="scientific">Tanacetum coccineum</name>
    <dbReference type="NCBI Taxonomy" id="301880"/>
    <lineage>
        <taxon>Eukaryota</taxon>
        <taxon>Viridiplantae</taxon>
        <taxon>Streptophyta</taxon>
        <taxon>Embryophyta</taxon>
        <taxon>Tracheophyta</taxon>
        <taxon>Spermatophyta</taxon>
        <taxon>Magnoliopsida</taxon>
        <taxon>eudicotyledons</taxon>
        <taxon>Gunneridae</taxon>
        <taxon>Pentapetalae</taxon>
        <taxon>asterids</taxon>
        <taxon>campanulids</taxon>
        <taxon>Asterales</taxon>
        <taxon>Asteraceae</taxon>
        <taxon>Asteroideae</taxon>
        <taxon>Anthemideae</taxon>
        <taxon>Anthemidinae</taxon>
        <taxon>Tanacetum</taxon>
    </lineage>
</organism>
<keyword evidence="1" id="KW-0175">Coiled coil</keyword>
<comment type="caution">
    <text evidence="3">The sequence shown here is derived from an EMBL/GenBank/DDBJ whole genome shotgun (WGS) entry which is preliminary data.</text>
</comment>
<evidence type="ECO:0000256" key="1">
    <source>
        <dbReference type="SAM" id="Coils"/>
    </source>
</evidence>